<dbReference type="InterPro" id="IPR040348">
    <property type="entry name" value="POLAR-like"/>
</dbReference>
<feature type="compositionally biased region" description="Basic and acidic residues" evidence="2">
    <location>
        <begin position="332"/>
        <end position="345"/>
    </location>
</feature>
<evidence type="ECO:0000256" key="2">
    <source>
        <dbReference type="SAM" id="MobiDB-lite"/>
    </source>
</evidence>
<dbReference type="Proteomes" id="UP001558713">
    <property type="component" value="Unassembled WGS sequence"/>
</dbReference>
<evidence type="ECO:0000313" key="3">
    <source>
        <dbReference type="EMBL" id="KAL1196762.1"/>
    </source>
</evidence>
<accession>A0ABD0ZQ74</accession>
<dbReference type="PANTHER" id="PTHR33476">
    <property type="entry name" value="EMB|CAB62613.1"/>
    <property type="match status" value="1"/>
</dbReference>
<feature type="region of interest" description="Disordered" evidence="2">
    <location>
        <begin position="329"/>
        <end position="365"/>
    </location>
</feature>
<dbReference type="AlphaFoldDB" id="A0ABD0ZQ74"/>
<feature type="compositionally biased region" description="Polar residues" evidence="2">
    <location>
        <begin position="349"/>
        <end position="365"/>
    </location>
</feature>
<evidence type="ECO:0000313" key="4">
    <source>
        <dbReference type="Proteomes" id="UP001558713"/>
    </source>
</evidence>
<evidence type="ECO:0000256" key="1">
    <source>
        <dbReference type="SAM" id="Coils"/>
    </source>
</evidence>
<comment type="caution">
    <text evidence="3">The sequence shown here is derived from an EMBL/GenBank/DDBJ whole genome shotgun (WGS) entry which is preliminary data.</text>
</comment>
<protein>
    <submittedName>
        <fullName evidence="3">Uncharacterized protein</fullName>
    </submittedName>
</protein>
<dbReference type="EMBL" id="JBANAX010000696">
    <property type="protein sequence ID" value="KAL1196762.1"/>
    <property type="molecule type" value="Genomic_DNA"/>
</dbReference>
<organism evidence="3 4">
    <name type="scientific">Cardamine amara subsp. amara</name>
    <dbReference type="NCBI Taxonomy" id="228776"/>
    <lineage>
        <taxon>Eukaryota</taxon>
        <taxon>Viridiplantae</taxon>
        <taxon>Streptophyta</taxon>
        <taxon>Embryophyta</taxon>
        <taxon>Tracheophyta</taxon>
        <taxon>Spermatophyta</taxon>
        <taxon>Magnoliopsida</taxon>
        <taxon>eudicotyledons</taxon>
        <taxon>Gunneridae</taxon>
        <taxon>Pentapetalae</taxon>
        <taxon>rosids</taxon>
        <taxon>malvids</taxon>
        <taxon>Brassicales</taxon>
        <taxon>Brassicaceae</taxon>
        <taxon>Cardamineae</taxon>
        <taxon>Cardamine</taxon>
    </lineage>
</organism>
<reference evidence="3 4" key="1">
    <citation type="submission" date="2024-04" db="EMBL/GenBank/DDBJ databases">
        <title>Genome assembly C_amara_ONT_v2.</title>
        <authorList>
            <person name="Yant L."/>
            <person name="Moore C."/>
            <person name="Slenker M."/>
        </authorList>
    </citation>
    <scope>NUCLEOTIDE SEQUENCE [LARGE SCALE GENOMIC DNA]</scope>
    <source>
        <tissue evidence="3">Leaf</tissue>
    </source>
</reference>
<proteinExistence type="predicted"/>
<keyword evidence="1" id="KW-0175">Coiled coil</keyword>
<feature type="coiled-coil region" evidence="1">
    <location>
        <begin position="379"/>
        <end position="406"/>
    </location>
</feature>
<gene>
    <name evidence="3" type="ORF">V5N11_024580</name>
</gene>
<keyword evidence="4" id="KW-1185">Reference proteome</keyword>
<dbReference type="PANTHER" id="PTHR33476:SF18">
    <property type="match status" value="1"/>
</dbReference>
<name>A0ABD0ZQ74_CARAN</name>
<feature type="coiled-coil region" evidence="1">
    <location>
        <begin position="284"/>
        <end position="311"/>
    </location>
</feature>
<sequence>MDLWLIAATAATGYITKHLQNVSKGKSCCEDLTNLKLESPRCLSNQLVTVEKPKEENFEDFLNGENLYLYECGNAFGVEVDSRNEENLGFNDEIRSGSFGNRAFLRRNQRLIKPFSMANSVMSRLHREKMAMEEYMRSPFPSPCGSVSRPLLVTDGSKVISKDIGDSISQKVSTCGIPQLRKLESSVLYVKRGVGNAKSASKRADNGIGSNDAALLLCLGISIGIMSSFVANQTEVKKAKAELKLTENLVKDSEDELKTKDLLTVKDDLHKGEQQCDEKTAENSESIGNIEAELEAELERLEINMSSSNIETKPSDDFELEPDFEVEFAQGELRDDEVKRQRFDETESNQEPSGNSTPKSGNYTVSPRELSLRLLGVINSRYEKRIEELESALQESQRKVEQLVMESEEKKKPSSRIWENHEVMKYKRDSNLPVSVAHIEKKHNPAEIQPLVMNLAGEALDAFNESYEELMDINDYSEEDELQCEMQENVRQEELSLTSKSSPWSHKNYIKDSSRTSEDVNFSRLQDLLGLSDEEEEEFESEMEMEKQLIKQIVEKTKQGSSAVFNAQKMLYLMEETEQNL</sequence>